<feature type="compositionally biased region" description="Polar residues" evidence="1">
    <location>
        <begin position="35"/>
        <end position="52"/>
    </location>
</feature>
<dbReference type="VEuPathDB" id="FungiDB:PABG_05920"/>
<feature type="compositionally biased region" description="Basic residues" evidence="1">
    <location>
        <begin position="1"/>
        <end position="16"/>
    </location>
</feature>
<organism evidence="2 3">
    <name type="scientific">Paracoccidioides brasiliensis</name>
    <dbReference type="NCBI Taxonomy" id="121759"/>
    <lineage>
        <taxon>Eukaryota</taxon>
        <taxon>Fungi</taxon>
        <taxon>Dikarya</taxon>
        <taxon>Ascomycota</taxon>
        <taxon>Pezizomycotina</taxon>
        <taxon>Eurotiomycetes</taxon>
        <taxon>Eurotiomycetidae</taxon>
        <taxon>Onygenales</taxon>
        <taxon>Ajellomycetaceae</taxon>
        <taxon>Paracoccidioides</taxon>
    </lineage>
</organism>
<evidence type="ECO:0000256" key="1">
    <source>
        <dbReference type="SAM" id="MobiDB-lite"/>
    </source>
</evidence>
<feature type="region of interest" description="Disordered" evidence="1">
    <location>
        <begin position="1"/>
        <end position="57"/>
    </location>
</feature>
<proteinExistence type="predicted"/>
<feature type="compositionally biased region" description="Polar residues" evidence="1">
    <location>
        <begin position="17"/>
        <end position="28"/>
    </location>
</feature>
<accession>A0A1D2JK48</accession>
<dbReference type="AlphaFoldDB" id="A0A1D2JK48"/>
<reference evidence="2 3" key="1">
    <citation type="submission" date="2016-06" db="EMBL/GenBank/DDBJ databases">
        <authorList>
            <person name="Kjaerup R.B."/>
            <person name="Dalgaard T.S."/>
            <person name="Juul-Madsen H.R."/>
        </authorList>
    </citation>
    <scope>NUCLEOTIDE SEQUENCE [LARGE SCALE GENOMIC DNA]</scope>
    <source>
        <strain evidence="2 3">Pb300</strain>
    </source>
</reference>
<evidence type="ECO:0000313" key="2">
    <source>
        <dbReference type="EMBL" id="ODH39363.1"/>
    </source>
</evidence>
<dbReference type="VEuPathDB" id="FungiDB:PADG_06816"/>
<dbReference type="EMBL" id="LZYO01000053">
    <property type="protein sequence ID" value="ODH39363.1"/>
    <property type="molecule type" value="Genomic_DNA"/>
</dbReference>
<gene>
    <name evidence="2" type="ORF">ACO22_01931</name>
</gene>
<comment type="caution">
    <text evidence="2">The sequence shown here is derived from an EMBL/GenBank/DDBJ whole genome shotgun (WGS) entry which is preliminary data.</text>
</comment>
<evidence type="ECO:0000313" key="3">
    <source>
        <dbReference type="Proteomes" id="UP000242814"/>
    </source>
</evidence>
<dbReference type="Proteomes" id="UP000242814">
    <property type="component" value="Unassembled WGS sequence"/>
</dbReference>
<protein>
    <submittedName>
        <fullName evidence="2">Uncharacterized protein</fullName>
    </submittedName>
</protein>
<name>A0A1D2JK48_PARBR</name>
<sequence length="175" mass="19808">MGQKHNRRRTRPRTRRCSNVLQDQTASPVQAAFTCRQSSSELKDPNSSSSTLFPYPFPESQPQPLAKHWHNRQISWQNCECRQFLEAAQLEADQCRLFGGEPGDDCNNDLMSLIHGYVIWGIVSEGYGPFGLIRNYISASNSQLPMALNPVRIKRTSLRDFLKHQIPEASTASTS</sequence>